<dbReference type="InterPro" id="IPR036179">
    <property type="entry name" value="Ig-like_dom_sf"/>
</dbReference>
<dbReference type="SMART" id="SM00409">
    <property type="entry name" value="IG"/>
    <property type="match status" value="2"/>
</dbReference>
<evidence type="ECO:0000256" key="4">
    <source>
        <dbReference type="ARBA" id="ARBA00023180"/>
    </source>
</evidence>
<sequence length="2073" mass="228670">MNQKRWKKRLRTCLCSILSMACVLSSIPVSAASGGDALVEYTNIALGCTYQSSAEPNPSYSDNGGELTDGDYGSATLWDGRWVGFSGYETVDITIDLGSRQVFQGVEAVFLNDVAGGGVNYPQPFTFSCSDDGQEFSEFHMGRIPSDAPENSTYTYTYKGAANLEAQYVRLSFPASSWVFIGEIRVLQGKQIALPEYNIAQGASYVSDPQPHSSFPDNGGELTDGISPPADSYDGGWVGYSGIDGDVNITVDLGSVQEFRGVEALFLRDVPGGGIGYPDTVSFSYSTDGSRFTQYASGQKPSETPGRGLFNFTHISSNAVEAQYVRLTFPGKYWVLVGEIRVLSDEPKAVGPQKPSVVENFSDTMSAAEGDTVTLSVEASVSDGGTLSYQWYKDQTPIGTDENSLVIDSAAVSDSGAYYVEVTNTLDGKTTEARSKICQLNVIKQGAIAEKPVIAVDLDAVRQVQEKENVTLSVEAAVSDGGTLSYQWYKDGSAVGTNSDTFSIVSASASDSGRYKVVVTNNKDGAVNSIESTVCVLTVQVKENKNILSGLAYRTSWSDDTAVENGAYIHDGFPDQARKKLTDGQKNSDWGAGSNVGYHIAEKPIDITFTFDEDKSFREIQLGSFNDAGPSIFAPYQMKIQAEIAGEWVTIFEGETTSSDSRANLVFAVLDDQPITAAGLRFELQGKGAWMFLDEIEALELTSGDTPTGYLEEGAEPVNNNLALGVSYETSSPAHENYPDTNGTELTDGKIANSSFYSGAWSAYVNVGQVSMTFDLGAAKTFEEVRLNTLQHIGAAIWLPTAVYVYTSNDKENWKLVSTDGVGASTTENFVYNYKTTMYKPETARYVKVTVDPNGWFFVDEVEILAKSLDNPDEANNNIAIRKPYTSDPVADEAHPDSSVLTKLTDGRSGPLDASNSAWVGYKKASRNTEITINLGSITAFQQVDIRFLNDKSSGVYLPSDVAVSCSADGSSWKELGSENLPAIDSDAPMTYNFQYAFEQAEAQYVKVSFPADQKVLLDEIQILKNRTVFPERKPDELYQDTNNLALNQPYVTSWGSNSTYPDSGNELTNGTRGSYLYKDDQWSGYDTCDGENFSVIVDLGKEKTFEQVQVGMLKSTSRMLSIKYPTGVKVEYSADNASWKTFSDEKVSSGGEGVKRLNLVENAATGRYVRVTFEQDGLLMLDEISVYEKQIPGGDYENNADAGPAYNLVRGRQYSASRFADYRSTPGLLTDGLYGENGTKYDKNWTGFLRYNDNDSFNHLEIVFDMGTSNSISEIVLSTRSDPANNLTPPENLCFWASQNGKDWTKIVDVAAPELTGSPQKLEMTWNAERDGFRSSVQGAETAYTRYVKMTFDAPSQNGVYAYLDEIKVIGKKGKCSNAGEVMDEAGFYNVALGKPYTMNPVQESPEPDIGGKQMTDGIMGTVDVCDPAWVSFMQNYRLVENNASTKASLQSVIIDLQGTKSVTSVRTHLLAKEFSYQPWAVYTYASMDGKTWVPLSRTWNVDMWAGGNYQYGWRCKAEKGTPTDLVDDSVQAVAANYIRLDVEMLHTNMMDEIEVFGYDGIIESAVPADNGRDLDNGRDYQKPGEDTAYIEDMVLCYNGWYGFDDESGKHNGDWDAQKYRPYLTYLDTNGKAQDKMFDAVCLLALTSRYGRAYNADVAESPEPPQFEDWEWYLDKTFKEGGDVDELNKAAEIAAKELGDPNYKVKLVVMSPGIDRRNHKFGPIDGKYYDMDMPDYYNPDVKAEWQDCCDWWYDQVLTRFAEGNYEYVDFVGFYWLSEQVGFTPAQVLYNTRKVHELGYKMFWIPFNYANGYMWGRDVGFDAIAYQPNHFFGEPLEDGSTSEVGNGYIDNVAYHANYGQIGLELEFDGRAFEDPFRYNQFLDYLNGAVKNGMDGDGSYRNWYQAVSAMGVAAASEDAQVRALYDYSYQLMQGTYTPKPHIRDFSGEKIKNEVGTGTSDGSIGGGSGSGGGGSVTPKPDDKPDPETPPIGDEKYTWEETDDGYKLKDADGEYVTGWAKVSGKWYYLGTDGIRATGWQKVDNKWYYLKSDGVMATGWLKLGNTWYFLNAGGVMQ</sequence>
<feature type="domain" description="F5/8 type C" evidence="10">
    <location>
        <begin position="192"/>
        <end position="327"/>
    </location>
</feature>
<dbReference type="PANTHER" id="PTHR44337">
    <property type="entry name" value="CARCINOEMBRYONIC ANTIGEN-RELATED CELL ADHESION MOLECULE 8"/>
    <property type="match status" value="1"/>
</dbReference>
<dbReference type="Gene3D" id="2.10.270.10">
    <property type="entry name" value="Cholin Binding"/>
    <property type="match status" value="1"/>
</dbReference>
<dbReference type="Pfam" id="PF16147">
    <property type="entry name" value="DUF4855"/>
    <property type="match status" value="1"/>
</dbReference>
<keyword evidence="13" id="KW-1185">Reference proteome</keyword>
<dbReference type="InterPro" id="IPR052598">
    <property type="entry name" value="IgSF_CEA-related"/>
</dbReference>
<evidence type="ECO:0000256" key="9">
    <source>
        <dbReference type="SAM" id="SignalP"/>
    </source>
</evidence>
<dbReference type="GO" id="GO:0016798">
    <property type="term" value="F:hydrolase activity, acting on glycosyl bonds"/>
    <property type="evidence" value="ECO:0007669"/>
    <property type="project" value="UniProtKB-KW"/>
</dbReference>
<dbReference type="InterPro" id="IPR032329">
    <property type="entry name" value="DUF4855"/>
</dbReference>
<keyword evidence="6" id="KW-0393">Immunoglobulin domain</keyword>
<keyword evidence="3" id="KW-1015">Disulfide bond</keyword>
<dbReference type="EMBL" id="JACRSV010000003">
    <property type="protein sequence ID" value="MBC8560616.1"/>
    <property type="molecule type" value="Genomic_DNA"/>
</dbReference>
<dbReference type="PROSITE" id="PS50022">
    <property type="entry name" value="FA58C_3"/>
    <property type="match status" value="4"/>
</dbReference>
<dbReference type="Pfam" id="PF19127">
    <property type="entry name" value="Choline_bind_3"/>
    <property type="match status" value="1"/>
</dbReference>
<dbReference type="PANTHER" id="PTHR44337:SF20">
    <property type="entry name" value="CARCINOEMBRYONIC ANTIGEN-RELATED CELL ADHESION MOLECULE 5-RELATED"/>
    <property type="match status" value="1"/>
</dbReference>
<keyword evidence="5" id="KW-0378">Hydrolase</keyword>
<evidence type="ECO:0000256" key="8">
    <source>
        <dbReference type="SAM" id="MobiDB-lite"/>
    </source>
</evidence>
<feature type="repeat" description="Cell wall-binding" evidence="7">
    <location>
        <begin position="2053"/>
        <end position="2072"/>
    </location>
</feature>
<dbReference type="SUPFAM" id="SSF49785">
    <property type="entry name" value="Galactose-binding domain-like"/>
    <property type="match status" value="7"/>
</dbReference>
<evidence type="ECO:0000256" key="6">
    <source>
        <dbReference type="ARBA" id="ARBA00023319"/>
    </source>
</evidence>
<evidence type="ECO:0000256" key="3">
    <source>
        <dbReference type="ARBA" id="ARBA00023157"/>
    </source>
</evidence>
<keyword evidence="5" id="KW-0326">Glycosidase</keyword>
<evidence type="ECO:0000313" key="12">
    <source>
        <dbReference type="EMBL" id="MBC8560616.1"/>
    </source>
</evidence>
<dbReference type="InterPro" id="IPR003599">
    <property type="entry name" value="Ig_sub"/>
</dbReference>
<evidence type="ECO:0000313" key="13">
    <source>
        <dbReference type="Proteomes" id="UP000610760"/>
    </source>
</evidence>
<dbReference type="CDD" id="cd00096">
    <property type="entry name" value="Ig"/>
    <property type="match status" value="1"/>
</dbReference>
<feature type="domain" description="Ig-like" evidence="11">
    <location>
        <begin position="355"/>
        <end position="436"/>
    </location>
</feature>
<dbReference type="InterPro" id="IPR000421">
    <property type="entry name" value="FA58C"/>
</dbReference>
<feature type="region of interest" description="Disordered" evidence="8">
    <location>
        <begin position="887"/>
        <end position="907"/>
    </location>
</feature>
<dbReference type="PROSITE" id="PS50835">
    <property type="entry name" value="IG_LIKE"/>
    <property type="match status" value="2"/>
</dbReference>
<feature type="domain" description="Ig-like" evidence="11">
    <location>
        <begin position="452"/>
        <end position="533"/>
    </location>
</feature>
<evidence type="ECO:0000256" key="1">
    <source>
        <dbReference type="ARBA" id="ARBA00022729"/>
    </source>
</evidence>
<dbReference type="PROSITE" id="PS51257">
    <property type="entry name" value="PROKAR_LIPOPROTEIN"/>
    <property type="match status" value="1"/>
</dbReference>
<dbReference type="Pfam" id="PF13927">
    <property type="entry name" value="Ig_3"/>
    <property type="match status" value="2"/>
</dbReference>
<name>A0A926E3I2_9FIRM</name>
<keyword evidence="4" id="KW-0325">Glycoprotein</keyword>
<dbReference type="Gene3D" id="2.60.40.10">
    <property type="entry name" value="Immunoglobulins"/>
    <property type="match status" value="2"/>
</dbReference>
<dbReference type="Proteomes" id="UP000610760">
    <property type="component" value="Unassembled WGS sequence"/>
</dbReference>
<dbReference type="InterPro" id="IPR013783">
    <property type="entry name" value="Ig-like_fold"/>
</dbReference>
<dbReference type="Gene3D" id="2.60.120.260">
    <property type="entry name" value="Galactose-binding domain-like"/>
    <property type="match status" value="8"/>
</dbReference>
<feature type="repeat" description="Cell wall-binding" evidence="7">
    <location>
        <begin position="2033"/>
        <end position="2052"/>
    </location>
</feature>
<dbReference type="Pfam" id="PF00754">
    <property type="entry name" value="F5_F8_type_C"/>
    <property type="match status" value="4"/>
</dbReference>
<protein>
    <submittedName>
        <fullName evidence="12">DUF4855 domain-containing protein</fullName>
    </submittedName>
</protein>
<evidence type="ECO:0000256" key="2">
    <source>
        <dbReference type="ARBA" id="ARBA00022737"/>
    </source>
</evidence>
<evidence type="ECO:0000259" key="11">
    <source>
        <dbReference type="PROSITE" id="PS50835"/>
    </source>
</evidence>
<dbReference type="InterPro" id="IPR007110">
    <property type="entry name" value="Ig-like_dom"/>
</dbReference>
<dbReference type="Pfam" id="PF01473">
    <property type="entry name" value="Choline_bind_1"/>
    <property type="match status" value="1"/>
</dbReference>
<feature type="repeat" description="Cell wall-binding" evidence="7">
    <location>
        <begin position="2013"/>
        <end position="2032"/>
    </location>
</feature>
<dbReference type="SUPFAM" id="SSF48726">
    <property type="entry name" value="Immunoglobulin"/>
    <property type="match status" value="2"/>
</dbReference>
<feature type="compositionally biased region" description="Gly residues" evidence="8">
    <location>
        <begin position="1961"/>
        <end position="1973"/>
    </location>
</feature>
<feature type="domain" description="F5/8 type C" evidence="10">
    <location>
        <begin position="878"/>
        <end position="1026"/>
    </location>
</feature>
<feature type="region of interest" description="Disordered" evidence="8">
    <location>
        <begin position="1950"/>
        <end position="1995"/>
    </location>
</feature>
<dbReference type="InterPro" id="IPR008979">
    <property type="entry name" value="Galactose-bd-like_sf"/>
</dbReference>
<dbReference type="InterPro" id="IPR018337">
    <property type="entry name" value="Cell_wall/Cho-bd_repeat"/>
</dbReference>
<reference evidence="12" key="1">
    <citation type="submission" date="2020-08" db="EMBL/GenBank/DDBJ databases">
        <title>Genome public.</title>
        <authorList>
            <person name="Liu C."/>
            <person name="Sun Q."/>
        </authorList>
    </citation>
    <scope>NUCLEOTIDE SEQUENCE</scope>
    <source>
        <strain evidence="12">NSJ-33</strain>
    </source>
</reference>
<keyword evidence="1 9" id="KW-0732">Signal</keyword>
<feature type="domain" description="F5/8 type C" evidence="10">
    <location>
        <begin position="715"/>
        <end position="869"/>
    </location>
</feature>
<dbReference type="RefSeq" id="WP_249295702.1">
    <property type="nucleotide sequence ID" value="NZ_JACRSV010000003.1"/>
</dbReference>
<proteinExistence type="predicted"/>
<feature type="non-terminal residue" evidence="12">
    <location>
        <position position="2073"/>
    </location>
</feature>
<feature type="signal peptide" evidence="9">
    <location>
        <begin position="1"/>
        <end position="31"/>
    </location>
</feature>
<comment type="caution">
    <text evidence="12">The sequence shown here is derived from an EMBL/GenBank/DDBJ whole genome shotgun (WGS) entry which is preliminary data.</text>
</comment>
<evidence type="ECO:0000259" key="10">
    <source>
        <dbReference type="PROSITE" id="PS50022"/>
    </source>
</evidence>
<feature type="domain" description="F5/8 type C" evidence="10">
    <location>
        <begin position="1040"/>
        <end position="1172"/>
    </location>
</feature>
<feature type="chain" id="PRO_5037986287" evidence="9">
    <location>
        <begin position="32"/>
        <end position="2073"/>
    </location>
</feature>
<gene>
    <name evidence="12" type="ORF">H8710_11135</name>
</gene>
<dbReference type="SUPFAM" id="SSF69360">
    <property type="entry name" value="Cell wall binding repeat"/>
    <property type="match status" value="1"/>
</dbReference>
<evidence type="ECO:0000256" key="7">
    <source>
        <dbReference type="PROSITE-ProRule" id="PRU00591"/>
    </source>
</evidence>
<dbReference type="PROSITE" id="PS51170">
    <property type="entry name" value="CW"/>
    <property type="match status" value="3"/>
</dbReference>
<feature type="compositionally biased region" description="Basic and acidic residues" evidence="8">
    <location>
        <begin position="1977"/>
        <end position="1995"/>
    </location>
</feature>
<accession>A0A926E3I2</accession>
<keyword evidence="2" id="KW-0677">Repeat</keyword>
<evidence type="ECO:0000256" key="5">
    <source>
        <dbReference type="ARBA" id="ARBA00023295"/>
    </source>
</evidence>
<organism evidence="12 13">
    <name type="scientific">Fumia xinanensis</name>
    <dbReference type="NCBI Taxonomy" id="2763659"/>
    <lineage>
        <taxon>Bacteria</taxon>
        <taxon>Bacillati</taxon>
        <taxon>Bacillota</taxon>
        <taxon>Clostridia</taxon>
        <taxon>Eubacteriales</taxon>
        <taxon>Oscillospiraceae</taxon>
        <taxon>Fumia</taxon>
    </lineage>
</organism>